<dbReference type="CDD" id="cd07061">
    <property type="entry name" value="HP_HAP_like"/>
    <property type="match status" value="1"/>
</dbReference>
<dbReference type="Gene3D" id="3.40.50.1240">
    <property type="entry name" value="Phosphoglycerate mutase-like"/>
    <property type="match status" value="1"/>
</dbReference>
<proteinExistence type="inferred from homology"/>
<dbReference type="PANTHER" id="PTHR11567:SF211">
    <property type="entry name" value="PROSTATIC ACID PHOSPHATASE"/>
    <property type="match status" value="1"/>
</dbReference>
<protein>
    <recommendedName>
        <fullName evidence="3">acid phosphatase</fullName>
        <ecNumber evidence="3">3.1.3.2</ecNumber>
    </recommendedName>
</protein>
<dbReference type="InterPro" id="IPR000560">
    <property type="entry name" value="His_Pase_clade-2"/>
</dbReference>
<evidence type="ECO:0000256" key="3">
    <source>
        <dbReference type="ARBA" id="ARBA00012646"/>
    </source>
</evidence>
<dbReference type="InterPro" id="IPR029033">
    <property type="entry name" value="His_PPase_superfam"/>
</dbReference>
<sequence>MKAFCIIIVSFVLIFQGFNYVKCELELKLLHVLFRHGDKVPHKEFQNYPNDPHSNETYFPMGSGGLTNIGKIREYHIGTLLRDRYHEFIGPYYWPDLVYGRSTDVPRTQMSLQLVLAGLFPPIKQQLWNPNILWQPVSVVSVPNQYDSLLFSHYCPQYVKEYKHFLKQKNTKQMLDKHSDTMKYISQHTGKNIDTTSAVYYLYNLFKEQAAENLTLPKWTQKVYPNPMKEITIDDFNLRSYTNALKRLNGGPLLREITENIKSFVDESLRPPSRKLFLYSAHELNVAALSRSIGIKDPALPEYGSAIIIETLQDERKKYFIRIILWTGVSGQLVNQKIPECQELCPLDDFLNILHDVIPSKSQVDDCYNELHHQHHHHRHHQDKTISKSSAGFKDTSVNLMILTIIIILLFNF</sequence>
<dbReference type="PANTHER" id="PTHR11567">
    <property type="entry name" value="ACID PHOSPHATASE-RELATED"/>
    <property type="match status" value="1"/>
</dbReference>
<keyword evidence="4 8" id="KW-0732">Signal</keyword>
<organism evidence="9 10">
    <name type="scientific">Aphidius gifuensis</name>
    <name type="common">Parasitoid wasp</name>
    <dbReference type="NCBI Taxonomy" id="684658"/>
    <lineage>
        <taxon>Eukaryota</taxon>
        <taxon>Metazoa</taxon>
        <taxon>Ecdysozoa</taxon>
        <taxon>Arthropoda</taxon>
        <taxon>Hexapoda</taxon>
        <taxon>Insecta</taxon>
        <taxon>Pterygota</taxon>
        <taxon>Neoptera</taxon>
        <taxon>Endopterygota</taxon>
        <taxon>Hymenoptera</taxon>
        <taxon>Apocrita</taxon>
        <taxon>Ichneumonoidea</taxon>
        <taxon>Braconidae</taxon>
        <taxon>Aphidiinae</taxon>
        <taxon>Aphidius</taxon>
    </lineage>
</organism>
<comment type="catalytic activity">
    <reaction evidence="1">
        <text>a phosphate monoester + H2O = an alcohol + phosphate</text>
        <dbReference type="Rhea" id="RHEA:15017"/>
        <dbReference type="ChEBI" id="CHEBI:15377"/>
        <dbReference type="ChEBI" id="CHEBI:30879"/>
        <dbReference type="ChEBI" id="CHEBI:43474"/>
        <dbReference type="ChEBI" id="CHEBI:67140"/>
        <dbReference type="EC" id="3.1.3.2"/>
    </reaction>
</comment>
<feature type="signal peptide" evidence="8">
    <location>
        <begin position="1"/>
        <end position="23"/>
    </location>
</feature>
<evidence type="ECO:0000256" key="6">
    <source>
        <dbReference type="ARBA" id="ARBA00023157"/>
    </source>
</evidence>
<evidence type="ECO:0000256" key="8">
    <source>
        <dbReference type="SAM" id="SignalP"/>
    </source>
</evidence>
<evidence type="ECO:0000256" key="7">
    <source>
        <dbReference type="ARBA" id="ARBA00023180"/>
    </source>
</evidence>
<dbReference type="EC" id="3.1.3.2" evidence="3"/>
<evidence type="ECO:0000313" key="10">
    <source>
        <dbReference type="Proteomes" id="UP000639338"/>
    </source>
</evidence>
<accession>A0A834XQK9</accession>
<evidence type="ECO:0000313" key="9">
    <source>
        <dbReference type="EMBL" id="KAF7991603.1"/>
    </source>
</evidence>
<keyword evidence="10" id="KW-1185">Reference proteome</keyword>
<dbReference type="EMBL" id="JACMRX010000004">
    <property type="protein sequence ID" value="KAF7991603.1"/>
    <property type="molecule type" value="Genomic_DNA"/>
</dbReference>
<evidence type="ECO:0000256" key="5">
    <source>
        <dbReference type="ARBA" id="ARBA00022801"/>
    </source>
</evidence>
<evidence type="ECO:0000256" key="1">
    <source>
        <dbReference type="ARBA" id="ARBA00000032"/>
    </source>
</evidence>
<evidence type="ECO:0000256" key="2">
    <source>
        <dbReference type="ARBA" id="ARBA00005375"/>
    </source>
</evidence>
<gene>
    <name evidence="9" type="ORF">HCN44_008974</name>
</gene>
<keyword evidence="5" id="KW-0378">Hydrolase</keyword>
<dbReference type="Proteomes" id="UP000639338">
    <property type="component" value="Unassembled WGS sequence"/>
</dbReference>
<dbReference type="OrthoDB" id="258392at2759"/>
<comment type="similarity">
    <text evidence="2">Belongs to the histidine acid phosphatase family.</text>
</comment>
<keyword evidence="6" id="KW-1015">Disulfide bond</keyword>
<keyword evidence="7" id="KW-0325">Glycoprotein</keyword>
<reference evidence="9 10" key="1">
    <citation type="submission" date="2020-08" db="EMBL/GenBank/DDBJ databases">
        <title>Aphidius gifuensis genome sequencing and assembly.</title>
        <authorList>
            <person name="Du Z."/>
        </authorList>
    </citation>
    <scope>NUCLEOTIDE SEQUENCE [LARGE SCALE GENOMIC DNA]</scope>
    <source>
        <strain evidence="9">YNYX2018</strain>
        <tissue evidence="9">Adults</tissue>
    </source>
</reference>
<evidence type="ECO:0000256" key="4">
    <source>
        <dbReference type="ARBA" id="ARBA00022729"/>
    </source>
</evidence>
<feature type="chain" id="PRO_5032896733" description="acid phosphatase" evidence="8">
    <location>
        <begin position="24"/>
        <end position="413"/>
    </location>
</feature>
<comment type="caution">
    <text evidence="9">The sequence shown here is derived from an EMBL/GenBank/DDBJ whole genome shotgun (WGS) entry which is preliminary data.</text>
</comment>
<dbReference type="GO" id="GO:0003993">
    <property type="term" value="F:acid phosphatase activity"/>
    <property type="evidence" value="ECO:0007669"/>
    <property type="project" value="UniProtKB-EC"/>
</dbReference>
<dbReference type="InterPro" id="IPR050645">
    <property type="entry name" value="Histidine_acid_phosphatase"/>
</dbReference>
<dbReference type="AlphaFoldDB" id="A0A834XQK9"/>
<dbReference type="Pfam" id="PF00328">
    <property type="entry name" value="His_Phos_2"/>
    <property type="match status" value="1"/>
</dbReference>
<name>A0A834XQK9_APHGI</name>
<dbReference type="SUPFAM" id="SSF53254">
    <property type="entry name" value="Phosphoglycerate mutase-like"/>
    <property type="match status" value="1"/>
</dbReference>